<feature type="compositionally biased region" description="Low complexity" evidence="14">
    <location>
        <begin position="289"/>
        <end position="300"/>
    </location>
</feature>
<dbReference type="PANTHER" id="PTHR24093:SF369">
    <property type="entry name" value="CALCIUM-TRANSPORTING ATPASE"/>
    <property type="match status" value="1"/>
</dbReference>
<comment type="similarity">
    <text evidence="13">Belongs to the cation transport ATPase (P-type) (TC 3.A.3) family.</text>
</comment>
<keyword evidence="7 13" id="KW-0106">Calcium</keyword>
<dbReference type="FunFam" id="2.70.150.10:FF:000001">
    <property type="entry name" value="Calcium-transporting ATPase"/>
    <property type="match status" value="1"/>
</dbReference>
<feature type="domain" description="Cation-transporting P-type ATPase N-terminal" evidence="17">
    <location>
        <begin position="49"/>
        <end position="105"/>
    </location>
</feature>
<evidence type="ECO:0000256" key="8">
    <source>
        <dbReference type="ARBA" id="ARBA00022840"/>
    </source>
</evidence>
<evidence type="ECO:0000256" key="1">
    <source>
        <dbReference type="ARBA" id="ARBA00004127"/>
    </source>
</evidence>
<feature type="region of interest" description="Disordered" evidence="14">
    <location>
        <begin position="1077"/>
        <end position="1097"/>
    </location>
</feature>
<evidence type="ECO:0000313" key="21">
    <source>
        <dbReference type="Proteomes" id="UP000663870"/>
    </source>
</evidence>
<feature type="compositionally biased region" description="Basic and acidic residues" evidence="14">
    <location>
        <begin position="1"/>
        <end position="20"/>
    </location>
</feature>
<keyword evidence="21" id="KW-1185">Reference proteome</keyword>
<dbReference type="GO" id="GO:0005886">
    <property type="term" value="C:plasma membrane"/>
    <property type="evidence" value="ECO:0007669"/>
    <property type="project" value="TreeGrafter"/>
</dbReference>
<evidence type="ECO:0000256" key="10">
    <source>
        <dbReference type="ARBA" id="ARBA00022989"/>
    </source>
</evidence>
<keyword evidence="2 13" id="KW-0813">Transport</keyword>
<feature type="compositionally biased region" description="Basic and acidic residues" evidence="14">
    <location>
        <begin position="1088"/>
        <end position="1097"/>
    </location>
</feature>
<evidence type="ECO:0000256" key="2">
    <source>
        <dbReference type="ARBA" id="ARBA00022448"/>
    </source>
</evidence>
<dbReference type="Pfam" id="PF00689">
    <property type="entry name" value="Cation_ATPase_C"/>
    <property type="match status" value="1"/>
</dbReference>
<comment type="function">
    <text evidence="13">Catalyzes the hydrolysis of ATP coupled with the transport of calcium.</text>
</comment>
<dbReference type="SUPFAM" id="SSF81660">
    <property type="entry name" value="Metal cation-transporting ATPase, ATP-binding domain N"/>
    <property type="match status" value="1"/>
</dbReference>
<feature type="transmembrane region" description="Helical" evidence="13">
    <location>
        <begin position="878"/>
        <end position="902"/>
    </location>
</feature>
<dbReference type="InterPro" id="IPR006408">
    <property type="entry name" value="P-type_ATPase_IIB"/>
</dbReference>
<dbReference type="SUPFAM" id="SSF81665">
    <property type="entry name" value="Calcium ATPase, transmembrane domain M"/>
    <property type="match status" value="1"/>
</dbReference>
<dbReference type="InterPro" id="IPR059000">
    <property type="entry name" value="ATPase_P-type_domA"/>
</dbReference>
<evidence type="ECO:0000256" key="7">
    <source>
        <dbReference type="ARBA" id="ARBA00022837"/>
    </source>
</evidence>
<feature type="transmembrane region" description="Helical" evidence="13">
    <location>
        <begin position="367"/>
        <end position="386"/>
    </location>
</feature>
<feature type="region of interest" description="Disordered" evidence="14">
    <location>
        <begin position="285"/>
        <end position="304"/>
    </location>
</feature>
<feature type="transmembrane region" description="Helical" evidence="13">
    <location>
        <begin position="406"/>
        <end position="432"/>
    </location>
</feature>
<feature type="transmembrane region" description="Helical" evidence="13">
    <location>
        <begin position="845"/>
        <end position="866"/>
    </location>
</feature>
<keyword evidence="5" id="KW-0479">Metal-binding</keyword>
<dbReference type="InterPro" id="IPR036412">
    <property type="entry name" value="HAD-like_sf"/>
</dbReference>
<dbReference type="PRINTS" id="PR00119">
    <property type="entry name" value="CATATPASE"/>
</dbReference>
<dbReference type="InterPro" id="IPR023298">
    <property type="entry name" value="ATPase_P-typ_TM_dom_sf"/>
</dbReference>
<dbReference type="Pfam" id="PF13246">
    <property type="entry name" value="Cation_ATPase"/>
    <property type="match status" value="1"/>
</dbReference>
<feature type="transmembrane region" description="Helical" evidence="13">
    <location>
        <begin position="998"/>
        <end position="1018"/>
    </location>
</feature>
<dbReference type="GO" id="GO:0005524">
    <property type="term" value="F:ATP binding"/>
    <property type="evidence" value="ECO:0007669"/>
    <property type="project" value="UniProtKB-KW"/>
</dbReference>
<keyword evidence="3 13" id="KW-0109">Calcium transport</keyword>
<keyword evidence="9" id="KW-0460">Magnesium</keyword>
<dbReference type="GO" id="GO:0005388">
    <property type="term" value="F:P-type calcium transporter activity"/>
    <property type="evidence" value="ECO:0007669"/>
    <property type="project" value="UniProtKB-EC"/>
</dbReference>
<reference evidence="18" key="1">
    <citation type="submission" date="2021-02" db="EMBL/GenBank/DDBJ databases">
        <authorList>
            <person name="Nowell W R."/>
        </authorList>
    </citation>
    <scope>NUCLEOTIDE SEQUENCE</scope>
</reference>
<dbReference type="Gene3D" id="1.20.1110.10">
    <property type="entry name" value="Calcium-transporting ATPase, transmembrane domain"/>
    <property type="match status" value="2"/>
</dbReference>
<evidence type="ECO:0000313" key="20">
    <source>
        <dbReference type="Proteomes" id="UP000663854"/>
    </source>
</evidence>
<feature type="domain" description="Cation-transporting P-type ATPase C-terminal" evidence="16">
    <location>
        <begin position="870"/>
        <end position="1050"/>
    </location>
</feature>
<dbReference type="Gene3D" id="2.70.150.10">
    <property type="entry name" value="Calcium-transporting ATPase, cytoplasmic transduction domain A"/>
    <property type="match status" value="1"/>
</dbReference>
<dbReference type="GO" id="GO:0012505">
    <property type="term" value="C:endomembrane system"/>
    <property type="evidence" value="ECO:0007669"/>
    <property type="project" value="UniProtKB-SubCell"/>
</dbReference>
<keyword evidence="8 13" id="KW-0067">ATP-binding</keyword>
<dbReference type="SUPFAM" id="SSF81653">
    <property type="entry name" value="Calcium ATPase, transduction domain A"/>
    <property type="match status" value="1"/>
</dbReference>
<dbReference type="Gene3D" id="3.40.1110.10">
    <property type="entry name" value="Calcium-transporting ATPase, cytoplasmic domain N"/>
    <property type="match status" value="1"/>
</dbReference>
<evidence type="ECO:0000313" key="18">
    <source>
        <dbReference type="EMBL" id="CAF1316621.1"/>
    </source>
</evidence>
<dbReference type="Pfam" id="PF08282">
    <property type="entry name" value="Hydrolase_3"/>
    <property type="match status" value="1"/>
</dbReference>
<protein>
    <recommendedName>
        <fullName evidence="13">Calcium-transporting ATPase</fullName>
        <ecNumber evidence="13">7.2.2.10</ecNumber>
    </recommendedName>
</protein>
<dbReference type="Pfam" id="PF00690">
    <property type="entry name" value="Cation_ATPase_N"/>
    <property type="match status" value="1"/>
</dbReference>
<organism evidence="18 20">
    <name type="scientific">Rotaria sordida</name>
    <dbReference type="NCBI Taxonomy" id="392033"/>
    <lineage>
        <taxon>Eukaryota</taxon>
        <taxon>Metazoa</taxon>
        <taxon>Spiralia</taxon>
        <taxon>Gnathifera</taxon>
        <taxon>Rotifera</taxon>
        <taxon>Eurotatoria</taxon>
        <taxon>Bdelloidea</taxon>
        <taxon>Philodinida</taxon>
        <taxon>Philodinidae</taxon>
        <taxon>Rotaria</taxon>
    </lineage>
</organism>
<comment type="caution">
    <text evidence="18">The sequence shown here is derived from an EMBL/GenBank/DDBJ whole genome shotgun (WGS) entry which is preliminary data.</text>
</comment>
<evidence type="ECO:0000256" key="14">
    <source>
        <dbReference type="SAM" id="MobiDB-lite"/>
    </source>
</evidence>
<evidence type="ECO:0000259" key="15">
    <source>
        <dbReference type="Pfam" id="PF00122"/>
    </source>
</evidence>
<dbReference type="InterPro" id="IPR004014">
    <property type="entry name" value="ATPase_P-typ_cation-transptr_N"/>
</dbReference>
<comment type="catalytic activity">
    <reaction evidence="13">
        <text>Ca(2+)(in) + ATP + H2O = Ca(2+)(out) + ADP + phosphate + H(+)</text>
        <dbReference type="Rhea" id="RHEA:18105"/>
        <dbReference type="ChEBI" id="CHEBI:15377"/>
        <dbReference type="ChEBI" id="CHEBI:15378"/>
        <dbReference type="ChEBI" id="CHEBI:29108"/>
        <dbReference type="ChEBI" id="CHEBI:30616"/>
        <dbReference type="ChEBI" id="CHEBI:43474"/>
        <dbReference type="ChEBI" id="CHEBI:456216"/>
        <dbReference type="EC" id="7.2.2.10"/>
    </reaction>
</comment>
<gene>
    <name evidence="19" type="ORF">JXQ802_LOCUS46466</name>
    <name evidence="18" type="ORF">PYM288_LOCUS30694</name>
</gene>
<dbReference type="Proteomes" id="UP000663854">
    <property type="component" value="Unassembled WGS sequence"/>
</dbReference>
<dbReference type="GO" id="GO:0051480">
    <property type="term" value="P:regulation of cytosolic calcium ion concentration"/>
    <property type="evidence" value="ECO:0007669"/>
    <property type="project" value="TreeGrafter"/>
</dbReference>
<evidence type="ECO:0000313" key="19">
    <source>
        <dbReference type="EMBL" id="CAF1583353.1"/>
    </source>
</evidence>
<feature type="transmembrane region" description="Helical" evidence="13">
    <location>
        <begin position="141"/>
        <end position="162"/>
    </location>
</feature>
<keyword evidence="4 13" id="KW-0812">Transmembrane</keyword>
<feature type="transmembrane region" description="Helical" evidence="13">
    <location>
        <begin position="922"/>
        <end position="941"/>
    </location>
</feature>
<dbReference type="GO" id="GO:0046872">
    <property type="term" value="F:metal ion binding"/>
    <property type="evidence" value="ECO:0007669"/>
    <property type="project" value="UniProtKB-KW"/>
</dbReference>
<evidence type="ECO:0000256" key="11">
    <source>
        <dbReference type="ARBA" id="ARBA00023065"/>
    </source>
</evidence>
<dbReference type="Pfam" id="PF00122">
    <property type="entry name" value="E1-E2_ATPase"/>
    <property type="match status" value="1"/>
</dbReference>
<evidence type="ECO:0000259" key="16">
    <source>
        <dbReference type="Pfam" id="PF00689"/>
    </source>
</evidence>
<keyword evidence="6 13" id="KW-0547">Nucleotide-binding</keyword>
<dbReference type="EC" id="7.2.2.10" evidence="13"/>
<dbReference type="SUPFAM" id="SSF56784">
    <property type="entry name" value="HAD-like"/>
    <property type="match status" value="1"/>
</dbReference>
<comment type="subcellular location">
    <subcellularLocation>
        <location evidence="1">Endomembrane system</location>
        <topology evidence="1">Multi-pass membrane protein</topology>
    </subcellularLocation>
    <subcellularLocation>
        <location evidence="13">Membrane</location>
        <topology evidence="13">Multi-pass membrane protein</topology>
    </subcellularLocation>
</comment>
<dbReference type="InterPro" id="IPR023299">
    <property type="entry name" value="ATPase_P-typ_cyto_dom_N"/>
</dbReference>
<dbReference type="InterPro" id="IPR006068">
    <property type="entry name" value="ATPase_P-typ_cation-transptr_C"/>
</dbReference>
<dbReference type="NCBIfam" id="TIGR01517">
    <property type="entry name" value="ATPase-IIB_Ca"/>
    <property type="match status" value="1"/>
</dbReference>
<evidence type="ECO:0000256" key="13">
    <source>
        <dbReference type="RuleBase" id="RU361146"/>
    </source>
</evidence>
<dbReference type="EMBL" id="CAJNOL010004206">
    <property type="protein sequence ID" value="CAF1583353.1"/>
    <property type="molecule type" value="Genomic_DNA"/>
</dbReference>
<sequence>MATKKKPTDDHNNSSSEHARRGFGISVQELETLMGTRGREGIKELNETYGGLNGIEQKLKTNLINGLSGDNNDLSARIAAFGRNKIPPKPPRTILRLVLDALLDVRFVRPIMFASILFALSFYYPSGDTFEPEGKPTEANVAWIECIIIIIAISIAVLVTAFNDWTKERQFRDLQSIIELDQKFNVIRESQVHQIPIKDIVVGDICQIKYGDLLPVDGVVVQSNDLKVDESSLTGEIDLIKKDESEDPFLLSGTHIMEGNGKMLVLAVGERSQMGIINKLLGAPKVENNDNNKQNTTTDADVSKRQVKLESTTADAAVNNQDTTKLQEIIPDNTNQANNDDVPDRFKFEERPSLQAKLTELANQITYAGRRIFILIILVLLVPFVIEEFIQRHEWNNKFCSRVVGYLITGITVFVVCVPDSLPLAATISLAYTVKKMMKDNNLVRHLDACETIGNITTICFDKTGILTTNCMTVAQVYAGEKHWKNVENSTKEIIIPANTKEFIIEGISVNTNYSSKILPSTEQETLSKQVGNKSECSLLGFVDALDGHYDEIRTRYPEEKFIHVYKFNSARKNMSTIIRRSDSTVRMYTKGTAEIILKKCNTILNRNGEIIPFSTIDYDHLIQTVIEPMASDGLRTICLAYRDFSPNRLPDWNDETNVVDQLTCICICGIENSIRPEVPNVIAKCRNAGITVRMITGDNINTARSTALKCGIILHNDNALVLESKEFNRRIRSKSDGEVEQNLFDRIWPYLRVLARSSPQDKYVLVRGIMASKINPTREVVAVFGDGTNDAPALSEADVGFAMGIQGTDVAKQASDIILVDDNLNSIIKAIMWSRNLYDSIAKFLQFQLTINIVVALCAFIGACIVKDSPLRGVQLLWIYLTMNTLISLAFTTEVPTEELLKRKPYERTQPLISRTMMKKIIGHAIYQLAVMLFILLAGPKIFNIDDGRPVDSIFKPSEHFTMIFNVFVLMNLFNAINCRKVHGEKNIFHGISKNPIFYGIWIVTFIVQIVLVQYGSFTFSCVALTFQQWIWCLLFGVSVLLWNQVLNLIPMTRHMPTSSASDVYEPTLPLVELDREEQSRPGANLTKDKSFGYQE</sequence>
<accession>A0A815EU13</accession>
<dbReference type="FunFam" id="1.20.1110.10:FF:000001">
    <property type="entry name" value="Calcium-transporting ATPase"/>
    <property type="match status" value="1"/>
</dbReference>
<evidence type="ECO:0000256" key="4">
    <source>
        <dbReference type="ARBA" id="ARBA00022692"/>
    </source>
</evidence>
<proteinExistence type="inferred from homology"/>
<dbReference type="InterPro" id="IPR023214">
    <property type="entry name" value="HAD_sf"/>
</dbReference>
<feature type="region of interest" description="Disordered" evidence="14">
    <location>
        <begin position="1"/>
        <end position="21"/>
    </location>
</feature>
<feature type="transmembrane region" description="Helical" evidence="13">
    <location>
        <begin position="961"/>
        <end position="978"/>
    </location>
</feature>
<dbReference type="InterPro" id="IPR001757">
    <property type="entry name" value="P_typ_ATPase"/>
</dbReference>
<dbReference type="CDD" id="cd02081">
    <property type="entry name" value="P-type_ATPase_Ca_PMCA-like"/>
    <property type="match status" value="1"/>
</dbReference>
<keyword evidence="12 13" id="KW-0472">Membrane</keyword>
<feature type="transmembrane region" description="Helical" evidence="13">
    <location>
        <begin position="107"/>
        <end position="126"/>
    </location>
</feature>
<dbReference type="Proteomes" id="UP000663870">
    <property type="component" value="Unassembled WGS sequence"/>
</dbReference>
<evidence type="ECO:0000259" key="17">
    <source>
        <dbReference type="Pfam" id="PF00690"/>
    </source>
</evidence>
<name>A0A815EU13_9BILA</name>
<dbReference type="PANTHER" id="PTHR24093">
    <property type="entry name" value="CATION TRANSPORTING ATPASE"/>
    <property type="match status" value="1"/>
</dbReference>
<dbReference type="InterPro" id="IPR008250">
    <property type="entry name" value="ATPase_P-typ_transduc_dom_A_sf"/>
</dbReference>
<evidence type="ECO:0000256" key="9">
    <source>
        <dbReference type="ARBA" id="ARBA00022842"/>
    </source>
</evidence>
<dbReference type="NCBIfam" id="TIGR01494">
    <property type="entry name" value="ATPase_P-type"/>
    <property type="match status" value="2"/>
</dbReference>
<dbReference type="AlphaFoldDB" id="A0A815EU13"/>
<evidence type="ECO:0000256" key="12">
    <source>
        <dbReference type="ARBA" id="ARBA00023136"/>
    </source>
</evidence>
<dbReference type="Gene3D" id="3.40.50.1000">
    <property type="entry name" value="HAD superfamily/HAD-like"/>
    <property type="match status" value="1"/>
</dbReference>
<keyword evidence="10 13" id="KW-1133">Transmembrane helix</keyword>
<feature type="domain" description="P-type ATPase A" evidence="15">
    <location>
        <begin position="182"/>
        <end position="280"/>
    </location>
</feature>
<evidence type="ECO:0000256" key="5">
    <source>
        <dbReference type="ARBA" id="ARBA00022723"/>
    </source>
</evidence>
<evidence type="ECO:0000256" key="3">
    <source>
        <dbReference type="ARBA" id="ARBA00022568"/>
    </source>
</evidence>
<evidence type="ECO:0000256" key="6">
    <source>
        <dbReference type="ARBA" id="ARBA00022741"/>
    </source>
</evidence>
<keyword evidence="11 13" id="KW-0406">Ion transport</keyword>
<dbReference type="EMBL" id="CAJNOH010002926">
    <property type="protein sequence ID" value="CAF1316621.1"/>
    <property type="molecule type" value="Genomic_DNA"/>
</dbReference>
<dbReference type="GO" id="GO:0016887">
    <property type="term" value="F:ATP hydrolysis activity"/>
    <property type="evidence" value="ECO:0007669"/>
    <property type="project" value="InterPro"/>
</dbReference>
<feature type="transmembrane region" description="Helical" evidence="13">
    <location>
        <begin position="1030"/>
        <end position="1051"/>
    </location>
</feature>